<dbReference type="SUPFAM" id="SSF53901">
    <property type="entry name" value="Thiolase-like"/>
    <property type="match status" value="1"/>
</dbReference>
<dbReference type="GO" id="GO:0016747">
    <property type="term" value="F:acyltransferase activity, transferring groups other than amino-acyl groups"/>
    <property type="evidence" value="ECO:0007669"/>
    <property type="project" value="InterPro"/>
</dbReference>
<dbReference type="Pfam" id="PF00195">
    <property type="entry name" value="Chal_sti_synt_N"/>
    <property type="match status" value="1"/>
</dbReference>
<proteinExistence type="inferred from homology"/>
<feature type="active site" description="Acyl-thioester intermediate" evidence="3">
    <location>
        <position position="139"/>
    </location>
</feature>
<gene>
    <name evidence="6" type="ORF">M8542_40885</name>
</gene>
<dbReference type="PANTHER" id="PTHR11877:SF46">
    <property type="entry name" value="TYPE III POLYKETIDE SYNTHASE A"/>
    <property type="match status" value="1"/>
</dbReference>
<feature type="domain" description="Chalcone/stilbene synthase N-terminal" evidence="4">
    <location>
        <begin position="75"/>
        <end position="198"/>
    </location>
</feature>
<protein>
    <recommendedName>
        <fullName evidence="8">Type III polyketide synthase</fullName>
    </recommendedName>
</protein>
<feature type="domain" description="Chalcone/stilbene synthase C-terminal" evidence="5">
    <location>
        <begin position="216"/>
        <end position="343"/>
    </location>
</feature>
<reference evidence="6" key="1">
    <citation type="submission" date="2022-06" db="EMBL/GenBank/DDBJ databases">
        <title>Amycolatopsis iheyaensis sp. nov., a new species of the genus Amycolatopsis isolated from soil in Iheya island, Japan.</title>
        <authorList>
            <person name="Ngamcharungchit C."/>
            <person name="Kanto H."/>
            <person name="Take A."/>
            <person name="Intra B."/>
            <person name="Matsumoto A."/>
            <person name="Panbangred W."/>
            <person name="Inahashi Y."/>
        </authorList>
    </citation>
    <scope>NUCLEOTIDE SEQUENCE</scope>
    <source>
        <strain evidence="6">OK19-0408</strain>
    </source>
</reference>
<keyword evidence="2" id="KW-0808">Transferase</keyword>
<dbReference type="Gene3D" id="3.40.47.10">
    <property type="match status" value="2"/>
</dbReference>
<evidence type="ECO:0008006" key="8">
    <source>
        <dbReference type="Google" id="ProtNLM"/>
    </source>
</evidence>
<evidence type="ECO:0000256" key="1">
    <source>
        <dbReference type="ARBA" id="ARBA00005531"/>
    </source>
</evidence>
<evidence type="ECO:0000256" key="3">
    <source>
        <dbReference type="PIRSR" id="PIRSR000451-1"/>
    </source>
</evidence>
<dbReference type="Proteomes" id="UP001144096">
    <property type="component" value="Unassembled WGS sequence"/>
</dbReference>
<dbReference type="InterPro" id="IPR001099">
    <property type="entry name" value="Chalcone/stilbene_synt_N"/>
</dbReference>
<dbReference type="InterPro" id="IPR011141">
    <property type="entry name" value="Polyketide_synthase_type-III"/>
</dbReference>
<comment type="caution">
    <text evidence="6">The sequence shown here is derived from an EMBL/GenBank/DDBJ whole genome shotgun (WGS) entry which is preliminary data.</text>
</comment>
<dbReference type="InterPro" id="IPR012328">
    <property type="entry name" value="Chalcone/stilbene_synt_C"/>
</dbReference>
<dbReference type="PIRSF" id="PIRSF000451">
    <property type="entry name" value="PKS_III"/>
    <property type="match status" value="1"/>
</dbReference>
<evidence type="ECO:0000259" key="4">
    <source>
        <dbReference type="Pfam" id="PF00195"/>
    </source>
</evidence>
<evidence type="ECO:0000256" key="2">
    <source>
        <dbReference type="ARBA" id="ARBA00022679"/>
    </source>
</evidence>
<sequence>MPTIARPHIILPDDRVALEDVLTETELRYPGHPRLGAVLGAMRATDVRTRGLAIPRGALDDPQLLPGERARRHFEAACDLAGQAARDALDEVGISPAEVDGLVCASTTGYTMPGLDVALVNQLGLAPGVIRVPVTQLGCSGGSWGLARAADLCARPEVGNVLVVAADLFPAYVHPSDLAMDAMISRALFGDAAGACVVRDTRSEPGPSIEETWDYTVPGTADIVGYRFQDDGFHGHNSPRLFTAIGDAVQQLLPWLGKLPGIGETGIDFVVAHPGGPRIMDRLVEELGCDPGLLGPSRESLREVGNTGAVSILDVLARTYATPPPPGAHGLAIGMGPGITVTAAHLIWR</sequence>
<dbReference type="AlphaFoldDB" id="A0A9X2NMP4"/>
<dbReference type="EMBL" id="JAMXQV010000031">
    <property type="protein sequence ID" value="MCR6489197.1"/>
    <property type="molecule type" value="Genomic_DNA"/>
</dbReference>
<dbReference type="InterPro" id="IPR016039">
    <property type="entry name" value="Thiolase-like"/>
</dbReference>
<keyword evidence="7" id="KW-1185">Reference proteome</keyword>
<dbReference type="GO" id="GO:0030639">
    <property type="term" value="P:polyketide biosynthetic process"/>
    <property type="evidence" value="ECO:0007669"/>
    <property type="project" value="TreeGrafter"/>
</dbReference>
<dbReference type="PANTHER" id="PTHR11877">
    <property type="entry name" value="HYDROXYMETHYLGLUTARYL-COA SYNTHASE"/>
    <property type="match status" value="1"/>
</dbReference>
<accession>A0A9X2NMP4</accession>
<evidence type="ECO:0000313" key="7">
    <source>
        <dbReference type="Proteomes" id="UP001144096"/>
    </source>
</evidence>
<evidence type="ECO:0000313" key="6">
    <source>
        <dbReference type="EMBL" id="MCR6489197.1"/>
    </source>
</evidence>
<dbReference type="RefSeq" id="WP_257925771.1">
    <property type="nucleotide sequence ID" value="NZ_JAMXQV010000031.1"/>
</dbReference>
<evidence type="ECO:0000259" key="5">
    <source>
        <dbReference type="Pfam" id="PF02797"/>
    </source>
</evidence>
<name>A0A9X2NMP4_9PSEU</name>
<dbReference type="Pfam" id="PF02797">
    <property type="entry name" value="Chal_sti_synt_C"/>
    <property type="match status" value="1"/>
</dbReference>
<comment type="similarity">
    <text evidence="1">Belongs to the thiolase-like superfamily. Chalcone/stilbene synthases family.</text>
</comment>
<organism evidence="6 7">
    <name type="scientific">Amycolatopsis iheyensis</name>
    <dbReference type="NCBI Taxonomy" id="2945988"/>
    <lineage>
        <taxon>Bacteria</taxon>
        <taxon>Bacillati</taxon>
        <taxon>Actinomycetota</taxon>
        <taxon>Actinomycetes</taxon>
        <taxon>Pseudonocardiales</taxon>
        <taxon>Pseudonocardiaceae</taxon>
        <taxon>Amycolatopsis</taxon>
    </lineage>
</organism>